<organism evidence="2 3">
    <name type="scientific">Desulforamulus hydrothermalis Lam5 = DSM 18033</name>
    <dbReference type="NCBI Taxonomy" id="1121428"/>
    <lineage>
        <taxon>Bacteria</taxon>
        <taxon>Bacillati</taxon>
        <taxon>Bacillota</taxon>
        <taxon>Clostridia</taxon>
        <taxon>Eubacteriales</taxon>
        <taxon>Peptococcaceae</taxon>
        <taxon>Desulforamulus</taxon>
    </lineage>
</organism>
<reference evidence="2 3" key="1">
    <citation type="journal article" date="2013" name="Genome Announc.">
        <title>Genome Sequence of the Sulfate-Reducing Bacterium Desulfotomaculum hydrothermale Lam5(T).</title>
        <authorList>
            <person name="Amin O."/>
            <person name="Fardeau M.L."/>
            <person name="Valette O."/>
            <person name="Hirschler-Rea A."/>
            <person name="Barbe V."/>
            <person name="Medigue C."/>
            <person name="Vacherie B."/>
            <person name="Ollivier B."/>
            <person name="Bertin P.N."/>
            <person name="Dolla A."/>
        </authorList>
    </citation>
    <scope>NUCLEOTIDE SEQUENCE [LARGE SCALE GENOMIC DNA]</scope>
    <source>
        <strain evidence="3">Lam5 / DSM 18033</strain>
    </source>
</reference>
<name>K8EF60_9FIRM</name>
<gene>
    <name evidence="2" type="ORF">DESHY_110285</name>
</gene>
<proteinExistence type="predicted"/>
<dbReference type="EMBL" id="CAOS01000003">
    <property type="protein sequence ID" value="CCO07341.1"/>
    <property type="molecule type" value="Genomic_DNA"/>
</dbReference>
<dbReference type="AlphaFoldDB" id="K8EF60"/>
<dbReference type="Proteomes" id="UP000009315">
    <property type="component" value="Unassembled WGS sequence"/>
</dbReference>
<evidence type="ECO:0000256" key="1">
    <source>
        <dbReference type="SAM" id="Phobius"/>
    </source>
</evidence>
<dbReference type="STRING" id="1121428.DESHY_110285"/>
<sequence length="111" mass="12033">MTAQGWSFRMTPIRKLLILLAALCLGVSIFRLATGLGTVTNLNDDWPWGLWIGFDVLTGVALAGRRLFYRHYCPCAAPRKIPAHCSGGYVNLSAGLPAGNGRPVPGYRSMV</sequence>
<keyword evidence="3" id="KW-1185">Reference proteome</keyword>
<keyword evidence="1" id="KW-0812">Transmembrane</keyword>
<feature type="transmembrane region" description="Helical" evidence="1">
    <location>
        <begin position="45"/>
        <end position="64"/>
    </location>
</feature>
<accession>K8EF60</accession>
<dbReference type="eggNOG" id="COG5557">
    <property type="taxonomic scope" value="Bacteria"/>
</dbReference>
<keyword evidence="1" id="KW-0472">Membrane</keyword>
<evidence type="ECO:0000313" key="2">
    <source>
        <dbReference type="EMBL" id="CCO07341.1"/>
    </source>
</evidence>
<protein>
    <submittedName>
        <fullName evidence="2">Uncharacterized protein</fullName>
    </submittedName>
</protein>
<evidence type="ECO:0000313" key="3">
    <source>
        <dbReference type="Proteomes" id="UP000009315"/>
    </source>
</evidence>
<keyword evidence="1" id="KW-1133">Transmembrane helix</keyword>
<comment type="caution">
    <text evidence="2">The sequence shown here is derived from an EMBL/GenBank/DDBJ whole genome shotgun (WGS) entry which is preliminary data.</text>
</comment>